<evidence type="ECO:0000313" key="2">
    <source>
        <dbReference type="Proteomes" id="UP001307849"/>
    </source>
</evidence>
<protein>
    <submittedName>
        <fullName evidence="1">Uncharacterized protein</fullName>
    </submittedName>
</protein>
<organism evidence="1 2">
    <name type="scientific">Arthrobotrys conoides</name>
    <dbReference type="NCBI Taxonomy" id="74498"/>
    <lineage>
        <taxon>Eukaryota</taxon>
        <taxon>Fungi</taxon>
        <taxon>Dikarya</taxon>
        <taxon>Ascomycota</taxon>
        <taxon>Pezizomycotina</taxon>
        <taxon>Orbiliomycetes</taxon>
        <taxon>Orbiliales</taxon>
        <taxon>Orbiliaceae</taxon>
        <taxon>Arthrobotrys</taxon>
    </lineage>
</organism>
<evidence type="ECO:0000313" key="1">
    <source>
        <dbReference type="EMBL" id="KAK6510638.1"/>
    </source>
</evidence>
<dbReference type="Proteomes" id="UP001307849">
    <property type="component" value="Unassembled WGS sequence"/>
</dbReference>
<gene>
    <name evidence="1" type="ORF">TWF506_009741</name>
</gene>
<dbReference type="EMBL" id="JAVHJM010000007">
    <property type="protein sequence ID" value="KAK6510638.1"/>
    <property type="molecule type" value="Genomic_DNA"/>
</dbReference>
<keyword evidence="2" id="KW-1185">Reference proteome</keyword>
<accession>A0AAN8PCX2</accession>
<name>A0AAN8PCX2_9PEZI</name>
<sequence>MWLSRSYPPPPTTPNPGLIRESQDLIILDAAADAKIDTTADATADTTADTIADATIYPIFDRVDVTVDVTADATVSATADSNTAADDRPDIFWITLGAPSYLEAAGLEAPDMELSHLDSSASRISNDKSIHDIQTAVYQRYWRYDRIMDLTRNGRVYQKLGCGLLQGIYAANSYFEVFLKHLASKSQAPLPLPFLDTITYRLIQRSVVNLNRFQRRSQQVCDQIQQMEHQFDEISQELVDFHEGHEDMKSKYLAGDSAQLLTDKDREDVDRFFKEIHKDLVRRTDRFIETMEWIEVIHGAWDVFQTGKLMLEQSLETLLKDVDFSQQKGKSKASGTASVPLVHYDKYKSGSFCV</sequence>
<proteinExistence type="predicted"/>
<reference evidence="1 2" key="1">
    <citation type="submission" date="2019-10" db="EMBL/GenBank/DDBJ databases">
        <authorList>
            <person name="Palmer J.M."/>
        </authorList>
    </citation>
    <scope>NUCLEOTIDE SEQUENCE [LARGE SCALE GENOMIC DNA]</scope>
    <source>
        <strain evidence="1 2">TWF506</strain>
    </source>
</reference>
<comment type="caution">
    <text evidence="1">The sequence shown here is derived from an EMBL/GenBank/DDBJ whole genome shotgun (WGS) entry which is preliminary data.</text>
</comment>
<dbReference type="AlphaFoldDB" id="A0AAN8PCX2"/>